<feature type="region of interest" description="Disordered" evidence="1">
    <location>
        <begin position="1"/>
        <end position="24"/>
    </location>
</feature>
<gene>
    <name evidence="2" type="ORF">DCAF_LOCUS14502</name>
</gene>
<dbReference type="EMBL" id="CAWUPB010001158">
    <property type="protein sequence ID" value="CAK7339450.1"/>
    <property type="molecule type" value="Genomic_DNA"/>
</dbReference>
<sequence length="59" mass="6964">MERDTKHQLRLKNSKSTRAAENSTSINESFCEETRIQFRNLTCSRKVLHLEETLLVLTR</sequence>
<name>A0AAV1RRX6_9ROSI</name>
<proteinExistence type="predicted"/>
<comment type="caution">
    <text evidence="2">The sequence shown here is derived from an EMBL/GenBank/DDBJ whole genome shotgun (WGS) entry which is preliminary data.</text>
</comment>
<evidence type="ECO:0000256" key="1">
    <source>
        <dbReference type="SAM" id="MobiDB-lite"/>
    </source>
</evidence>
<organism evidence="2 3">
    <name type="scientific">Dovyalis caffra</name>
    <dbReference type="NCBI Taxonomy" id="77055"/>
    <lineage>
        <taxon>Eukaryota</taxon>
        <taxon>Viridiplantae</taxon>
        <taxon>Streptophyta</taxon>
        <taxon>Embryophyta</taxon>
        <taxon>Tracheophyta</taxon>
        <taxon>Spermatophyta</taxon>
        <taxon>Magnoliopsida</taxon>
        <taxon>eudicotyledons</taxon>
        <taxon>Gunneridae</taxon>
        <taxon>Pentapetalae</taxon>
        <taxon>rosids</taxon>
        <taxon>fabids</taxon>
        <taxon>Malpighiales</taxon>
        <taxon>Salicaceae</taxon>
        <taxon>Flacourtieae</taxon>
        <taxon>Dovyalis</taxon>
    </lineage>
</organism>
<evidence type="ECO:0000313" key="2">
    <source>
        <dbReference type="EMBL" id="CAK7339450.1"/>
    </source>
</evidence>
<evidence type="ECO:0000313" key="3">
    <source>
        <dbReference type="Proteomes" id="UP001314170"/>
    </source>
</evidence>
<dbReference type="Proteomes" id="UP001314170">
    <property type="component" value="Unassembled WGS sequence"/>
</dbReference>
<protein>
    <submittedName>
        <fullName evidence="2">Uncharacterized protein</fullName>
    </submittedName>
</protein>
<accession>A0AAV1RRX6</accession>
<keyword evidence="3" id="KW-1185">Reference proteome</keyword>
<reference evidence="2 3" key="1">
    <citation type="submission" date="2024-01" db="EMBL/GenBank/DDBJ databases">
        <authorList>
            <person name="Waweru B."/>
        </authorList>
    </citation>
    <scope>NUCLEOTIDE SEQUENCE [LARGE SCALE GENOMIC DNA]</scope>
</reference>
<dbReference type="AlphaFoldDB" id="A0AAV1RRX6"/>